<name>A0ABY4XUH0_BACVA</name>
<gene>
    <name evidence="1" type="ORF">MKF32_10175</name>
</gene>
<keyword evidence="2" id="KW-1185">Reference proteome</keyword>
<reference evidence="1" key="1">
    <citation type="submission" date="2022-02" db="EMBL/GenBank/DDBJ databases">
        <title>Draft Genome Sequence of Bacillus vallismortis Strain BL01, Isolated from Artemisia lerchiana Web. Roots.</title>
        <authorList>
            <person name="Chebotar V.K."/>
            <person name="Gancheva M.S."/>
            <person name="Chizhevskaya E.P."/>
            <person name="Komarova O.V."/>
            <person name="Baganova M.E."/>
            <person name="Zaplatkin A.N."/>
            <person name="Pishchik V.N."/>
        </authorList>
    </citation>
    <scope>NUCLEOTIDE SEQUENCE</scope>
    <source>
        <strain evidence="1">BL01</strain>
    </source>
</reference>
<sequence length="155" mass="18410">MDLKFYRLFRTNEVEFFQVLQKKTSNIYGYILIVDSKRKEKLCDNPVLIGIEDENEYEGSSNFLQVIAFTEERYLDDFTADTFSFIDGLLNMKPDCHFFIKEHVYKTNSELLDFDFPFDMTPIVDFIKPYALEINKDIKLNNISNSDFNYLSQKK</sequence>
<dbReference type="Proteomes" id="UP001057348">
    <property type="component" value="Chromosome"/>
</dbReference>
<protein>
    <submittedName>
        <fullName evidence="1">Uncharacterized protein</fullName>
    </submittedName>
</protein>
<dbReference type="RefSeq" id="WP_202327518.1">
    <property type="nucleotide sequence ID" value="NZ_CP092751.1"/>
</dbReference>
<proteinExistence type="predicted"/>
<evidence type="ECO:0000313" key="2">
    <source>
        <dbReference type="Proteomes" id="UP001057348"/>
    </source>
</evidence>
<dbReference type="EMBL" id="CP092751">
    <property type="protein sequence ID" value="USP93672.1"/>
    <property type="molecule type" value="Genomic_DNA"/>
</dbReference>
<accession>A0ABY4XUH0</accession>
<organism evidence="1 2">
    <name type="scientific">Bacillus vallismortis</name>
    <dbReference type="NCBI Taxonomy" id="72361"/>
    <lineage>
        <taxon>Bacteria</taxon>
        <taxon>Bacillati</taxon>
        <taxon>Bacillota</taxon>
        <taxon>Bacilli</taxon>
        <taxon>Bacillales</taxon>
        <taxon>Bacillaceae</taxon>
        <taxon>Bacillus</taxon>
    </lineage>
</organism>
<evidence type="ECO:0000313" key="1">
    <source>
        <dbReference type="EMBL" id="USP93672.1"/>
    </source>
</evidence>